<evidence type="ECO:0000256" key="1">
    <source>
        <dbReference type="ARBA" id="ARBA00023002"/>
    </source>
</evidence>
<evidence type="ECO:0000256" key="2">
    <source>
        <dbReference type="SAM" id="MobiDB-lite"/>
    </source>
</evidence>
<accession>A0A9P9Y8R0</accession>
<name>A0A9P9Y8R0_9HYPO</name>
<reference evidence="3" key="2">
    <citation type="submission" date="2022-07" db="EMBL/GenBank/DDBJ databases">
        <authorList>
            <person name="Goncalves M.F.M."/>
            <person name="Hilario S."/>
            <person name="Van De Peer Y."/>
            <person name="Esteves A.C."/>
            <person name="Alves A."/>
        </authorList>
    </citation>
    <scope>NUCLEOTIDE SEQUENCE</scope>
    <source>
        <strain evidence="3">MUM 19.33</strain>
    </source>
</reference>
<dbReference type="Proteomes" id="UP001055219">
    <property type="component" value="Unassembled WGS sequence"/>
</dbReference>
<sequence length="140" mass="14848">MAPSATEINLPSDIRSVHGTKGPRKCLATLGHAGSAVPTDESLPEVLADHRGPLELSGAPDGFKHFESTPVIGLTEAISHRRVVFFHKQDEITNDLQKELVGHLGKLAGTSASSGLHSHPVMNASREDNRDDAISVISSV</sequence>
<dbReference type="Gene3D" id="3.60.130.10">
    <property type="entry name" value="Clavaminate synthase-like"/>
    <property type="match status" value="1"/>
</dbReference>
<proteinExistence type="predicted"/>
<dbReference type="AlphaFoldDB" id="A0A9P9Y8R0"/>
<dbReference type="OrthoDB" id="4775558at2759"/>
<gene>
    <name evidence="3" type="ORF">J7T54_007953</name>
</gene>
<feature type="region of interest" description="Disordered" evidence="2">
    <location>
        <begin position="109"/>
        <end position="140"/>
    </location>
</feature>
<dbReference type="EMBL" id="JAGIXG020000003">
    <property type="protein sequence ID" value="KAI6784859.1"/>
    <property type="molecule type" value="Genomic_DNA"/>
</dbReference>
<protein>
    <submittedName>
        <fullName evidence="3">Alpha-ketoglutarate-dependent taurine dioxygenase</fullName>
    </submittedName>
</protein>
<reference evidence="3" key="1">
    <citation type="journal article" date="2021" name="J Fungi (Basel)">
        <title>Genomic and Metabolomic Analyses of the Marine Fungus Emericellopsis cladophorae: Insights into Saltwater Adaptability Mechanisms and Its Biosynthetic Potential.</title>
        <authorList>
            <person name="Goncalves M.F.M."/>
            <person name="Hilario S."/>
            <person name="Van de Peer Y."/>
            <person name="Esteves A.C."/>
            <person name="Alves A."/>
        </authorList>
    </citation>
    <scope>NUCLEOTIDE SEQUENCE</scope>
    <source>
        <strain evidence="3">MUM 19.33</strain>
    </source>
</reference>
<dbReference type="GO" id="GO:0051213">
    <property type="term" value="F:dioxygenase activity"/>
    <property type="evidence" value="ECO:0007669"/>
    <property type="project" value="UniProtKB-KW"/>
</dbReference>
<dbReference type="InterPro" id="IPR042098">
    <property type="entry name" value="TauD-like_sf"/>
</dbReference>
<comment type="caution">
    <text evidence="3">The sequence shown here is derived from an EMBL/GenBank/DDBJ whole genome shotgun (WGS) entry which is preliminary data.</text>
</comment>
<evidence type="ECO:0000313" key="3">
    <source>
        <dbReference type="EMBL" id="KAI6784859.1"/>
    </source>
</evidence>
<organism evidence="3 4">
    <name type="scientific">Emericellopsis cladophorae</name>
    <dbReference type="NCBI Taxonomy" id="2686198"/>
    <lineage>
        <taxon>Eukaryota</taxon>
        <taxon>Fungi</taxon>
        <taxon>Dikarya</taxon>
        <taxon>Ascomycota</taxon>
        <taxon>Pezizomycotina</taxon>
        <taxon>Sordariomycetes</taxon>
        <taxon>Hypocreomycetidae</taxon>
        <taxon>Hypocreales</taxon>
        <taxon>Bionectriaceae</taxon>
        <taxon>Emericellopsis</taxon>
    </lineage>
</organism>
<evidence type="ECO:0000313" key="4">
    <source>
        <dbReference type="Proteomes" id="UP001055219"/>
    </source>
</evidence>
<keyword evidence="1" id="KW-0560">Oxidoreductase</keyword>
<keyword evidence="4" id="KW-1185">Reference proteome</keyword>
<dbReference type="RefSeq" id="XP_051365715.1">
    <property type="nucleotide sequence ID" value="XM_051502533.1"/>
</dbReference>
<keyword evidence="3" id="KW-0223">Dioxygenase</keyword>
<dbReference type="GeneID" id="75834425"/>